<accession>A0A2M8S0X5</accession>
<feature type="domain" description="Helicase HerA central" evidence="2">
    <location>
        <begin position="185"/>
        <end position="228"/>
    </location>
</feature>
<name>A0A2M8S0X5_9PAST</name>
<dbReference type="Proteomes" id="UP000229329">
    <property type="component" value="Unassembled WGS sequence"/>
</dbReference>
<dbReference type="InterPro" id="IPR022503">
    <property type="entry name" value="Conj_coupling_TraG/TraD_PFGI-1"/>
</dbReference>
<dbReference type="Pfam" id="PF12696">
    <property type="entry name" value="TraG-D_C"/>
    <property type="match status" value="1"/>
</dbReference>
<sequence length="740" mass="83172">MASKYLLEGLLRPPVEFYPAAAHATCAYICSMAPWSLALHPSIGYGLAVGFGGLSYLRFRQGWRIVRYHRNLKRLPHYALTSRQIPVSTKYLFLGRGFEWQPEHTQRLYDCFSADGKKYLRPSKLFNMAREYEKHHDNVITKLTTRDSPLNPVRPLPPVEGIPAIHGIELNEIDVMQPLNSRGGHTAVFGTTGVGKTRFAEVLVTQDIHRGKTQSEREVVVFFDPKGDPDMLKRMYAEAKRAGRDKEFYMFHLGYPEKSARYNPIGRFGRVSEVAGRISGQLSGAGNSAAFKEFAWRFVNIVARALVEMGERPNYSQISRFVQNIDSLFLNYAKNYFDAKNPDIWQGLLNIAANVDVKNLSFGMKERPLIWVINQYILENKIFDPVLEGLATAVRYDKTYFDKIVASLLPLLEKLTTGKIEELLSPNYNDVNDERPIFDWEEVIRKRGIVYVGLDALSDATVAAAVGNSMFADLVSMAGHIYKHGVDEGLPEAFKGSAKPVKINLHCDEFNELMGDEFIPLINKGRGAGMQVTAYTQTIADIEARLGNRAKAEQTIGNFNTLIMFRVKSPATAKLLTDQLHKVTILQSMVTSSFTDSSNPDDDKAFTSNTGERISQKEVPLLDVANVTNLPKGQAFILMNGSTLYKVRMPLPAIDKNDVIPASMQELLEKMQKNYHVASNWWEPAFKEYTPSKDIISSFESMVTDEKIAKADIDWGGDVDMPEDDISDTDIDEQEIGGEE</sequence>
<dbReference type="NCBIfam" id="TIGR03754">
    <property type="entry name" value="conj_TOL_TraD"/>
    <property type="match status" value="1"/>
</dbReference>
<evidence type="ECO:0000259" key="2">
    <source>
        <dbReference type="Pfam" id="PF01935"/>
    </source>
</evidence>
<dbReference type="OrthoDB" id="7817736at2"/>
<dbReference type="CDD" id="cd01127">
    <property type="entry name" value="TrwB_TraG_TraD_VirD4"/>
    <property type="match status" value="2"/>
</dbReference>
<gene>
    <name evidence="4" type="primary">traD</name>
    <name evidence="4" type="ORF">CVP05_09690</name>
</gene>
<dbReference type="SUPFAM" id="SSF52540">
    <property type="entry name" value="P-loop containing nucleoside triphosphate hydrolases"/>
    <property type="match status" value="1"/>
</dbReference>
<evidence type="ECO:0000256" key="1">
    <source>
        <dbReference type="SAM" id="MobiDB-lite"/>
    </source>
</evidence>
<feature type="region of interest" description="Disordered" evidence="1">
    <location>
        <begin position="714"/>
        <end position="740"/>
    </location>
</feature>
<dbReference type="EMBL" id="PHHA01000021">
    <property type="protein sequence ID" value="PJG84799.1"/>
    <property type="molecule type" value="Genomic_DNA"/>
</dbReference>
<evidence type="ECO:0000259" key="3">
    <source>
        <dbReference type="Pfam" id="PF12696"/>
    </source>
</evidence>
<dbReference type="NCBIfam" id="TIGR03743">
    <property type="entry name" value="SXT_TraD"/>
    <property type="match status" value="1"/>
</dbReference>
<dbReference type="Gene3D" id="3.40.50.300">
    <property type="entry name" value="P-loop containing nucleotide triphosphate hydrolases"/>
    <property type="match status" value="2"/>
</dbReference>
<dbReference type="AlphaFoldDB" id="A0A2M8S0X5"/>
<dbReference type="InterPro" id="IPR051162">
    <property type="entry name" value="T4SS_component"/>
</dbReference>
<comment type="caution">
    <text evidence="4">The sequence shown here is derived from an EMBL/GenBank/DDBJ whole genome shotgun (WGS) entry which is preliminary data.</text>
</comment>
<organism evidence="4 5">
    <name type="scientific">Conservatibacter flavescens</name>
    <dbReference type="NCBI Taxonomy" id="28161"/>
    <lineage>
        <taxon>Bacteria</taxon>
        <taxon>Pseudomonadati</taxon>
        <taxon>Pseudomonadota</taxon>
        <taxon>Gammaproteobacteria</taxon>
        <taxon>Pasteurellales</taxon>
        <taxon>Pasteurellaceae</taxon>
        <taxon>Conservatibacter</taxon>
    </lineage>
</organism>
<feature type="domain" description="TraD/TraG TraM recognition site" evidence="3">
    <location>
        <begin position="504"/>
        <end position="632"/>
    </location>
</feature>
<feature type="compositionally biased region" description="Acidic residues" evidence="1">
    <location>
        <begin position="715"/>
        <end position="740"/>
    </location>
</feature>
<dbReference type="PANTHER" id="PTHR30121">
    <property type="entry name" value="UNCHARACTERIZED PROTEIN YJGR-RELATED"/>
    <property type="match status" value="1"/>
</dbReference>
<dbReference type="InterPro" id="IPR032689">
    <property type="entry name" value="TraG-D_C"/>
</dbReference>
<reference evidence="4 5" key="1">
    <citation type="submission" date="2017-11" db="EMBL/GenBank/DDBJ databases">
        <title>Reclassification of Bisgaard taxon 7 as Conservatibacter flavescens gen. nov., sp. nov.</title>
        <authorList>
            <person name="Christensen H."/>
        </authorList>
    </citation>
    <scope>NUCLEOTIDE SEQUENCE [LARGE SCALE GENOMIC DNA]</scope>
    <source>
        <strain evidence="4 5">7_4</strain>
    </source>
</reference>
<dbReference type="InterPro" id="IPR022458">
    <property type="entry name" value="Conjugative_coupling_TraG/TraD"/>
</dbReference>
<evidence type="ECO:0000313" key="5">
    <source>
        <dbReference type="Proteomes" id="UP000229329"/>
    </source>
</evidence>
<proteinExistence type="predicted"/>
<dbReference type="InterPro" id="IPR002789">
    <property type="entry name" value="HerA_central"/>
</dbReference>
<dbReference type="InterPro" id="IPR027417">
    <property type="entry name" value="P-loop_NTPase"/>
</dbReference>
<evidence type="ECO:0000313" key="4">
    <source>
        <dbReference type="EMBL" id="PJG84799.1"/>
    </source>
</evidence>
<keyword evidence="5" id="KW-1185">Reference proteome</keyword>
<dbReference type="PANTHER" id="PTHR30121:SF6">
    <property type="entry name" value="SLR6007 PROTEIN"/>
    <property type="match status" value="1"/>
</dbReference>
<protein>
    <submittedName>
        <fullName evidence="4">Conjugative coupling factor TraD, PFGI-1 class</fullName>
    </submittedName>
</protein>
<dbReference type="RefSeq" id="WP_100289370.1">
    <property type="nucleotide sequence ID" value="NZ_PHHA01000021.1"/>
</dbReference>
<dbReference type="Pfam" id="PF01935">
    <property type="entry name" value="DUF87"/>
    <property type="match status" value="1"/>
</dbReference>